<evidence type="ECO:0000259" key="8">
    <source>
        <dbReference type="Pfam" id="PF24883"/>
    </source>
</evidence>
<keyword evidence="7" id="KW-0472">Membrane</keyword>
<evidence type="ECO:0000313" key="10">
    <source>
        <dbReference type="Proteomes" id="UP000018144"/>
    </source>
</evidence>
<sequence length="433" mass="48884">MKYIYGRAMGKLRHDQYRIIAITGLSAHAFGSWKSPDQADTMWLRDFLHLDFPDIWVLTWGYHSGIKDDRSTNSITALSRKFLVDIKQVRDKEVIVLRILHLGGLVLQKALVDASMGDSAEDKAFHQSCVGVLFFGVPNQGLNQKSIDYLVQGKGNKSFLQQLSSGSDYLFELGKDFKICHENINSIIVSFYESEDTCSVENIPDCGRERRGAPIRMVAGESAVCSASKDYNIIEICADHFRMVKFRPKYDKNYQRVIIKINKMMMVNHEAKLSKTSLTPVETVSTKHYKMCKVQERLQGGSSDSKPHKKHQDIQQERLEGTGNRFLLQPQFQQWCDSESNDDNVGSAVLACSGIPGAGKSVICSFVFDTLYTKFSPEERVCVVCLYCDYRDDKNLTAVNMIGVLLKQVLARLNKSGLLPPDTISALREHLNE</sequence>
<evidence type="ECO:0000313" key="9">
    <source>
        <dbReference type="EMBL" id="CCX13199.1"/>
    </source>
</evidence>
<gene>
    <name evidence="9" type="ORF">PCON_12792</name>
</gene>
<comment type="subcellular location">
    <subcellularLocation>
        <location evidence="2">Endoplasmic reticulum</location>
    </subcellularLocation>
    <subcellularLocation>
        <location evidence="3">Membrane</location>
    </subcellularLocation>
    <subcellularLocation>
        <location evidence="1">Mitochondrion</location>
    </subcellularLocation>
</comment>
<evidence type="ECO:0000256" key="6">
    <source>
        <dbReference type="ARBA" id="ARBA00023128"/>
    </source>
</evidence>
<evidence type="ECO:0000256" key="4">
    <source>
        <dbReference type="ARBA" id="ARBA00022737"/>
    </source>
</evidence>
<dbReference type="AlphaFoldDB" id="U4L712"/>
<evidence type="ECO:0000256" key="3">
    <source>
        <dbReference type="ARBA" id="ARBA00004370"/>
    </source>
</evidence>
<dbReference type="InterPro" id="IPR027417">
    <property type="entry name" value="P-loop_NTPase"/>
</dbReference>
<dbReference type="PANTHER" id="PTHR48182">
    <property type="entry name" value="PROTEIN SERAC1"/>
    <property type="match status" value="1"/>
</dbReference>
<evidence type="ECO:0000256" key="1">
    <source>
        <dbReference type="ARBA" id="ARBA00004173"/>
    </source>
</evidence>
<name>U4L712_PYROM</name>
<evidence type="ECO:0000256" key="2">
    <source>
        <dbReference type="ARBA" id="ARBA00004240"/>
    </source>
</evidence>
<keyword evidence="6" id="KW-0496">Mitochondrion</keyword>
<dbReference type="Pfam" id="PF24883">
    <property type="entry name" value="NPHP3_N"/>
    <property type="match status" value="1"/>
</dbReference>
<protein>
    <submittedName>
        <fullName evidence="9">Similar to Protein SERAC1 acc. no. Q2TBM9</fullName>
    </submittedName>
</protein>
<keyword evidence="4" id="KW-0677">Repeat</keyword>
<dbReference type="OrthoDB" id="427518at2759"/>
<dbReference type="GO" id="GO:0005739">
    <property type="term" value="C:mitochondrion"/>
    <property type="evidence" value="ECO:0007669"/>
    <property type="project" value="UniProtKB-SubCell"/>
</dbReference>
<evidence type="ECO:0000256" key="5">
    <source>
        <dbReference type="ARBA" id="ARBA00022824"/>
    </source>
</evidence>
<dbReference type="InterPro" id="IPR052374">
    <property type="entry name" value="SERAC1"/>
</dbReference>
<dbReference type="InterPro" id="IPR056884">
    <property type="entry name" value="NPHP3-like_N"/>
</dbReference>
<keyword evidence="5" id="KW-0256">Endoplasmic reticulum</keyword>
<dbReference type="PANTHER" id="PTHR48182:SF2">
    <property type="entry name" value="PROTEIN SERAC1"/>
    <property type="match status" value="1"/>
</dbReference>
<dbReference type="EMBL" id="HF935789">
    <property type="protein sequence ID" value="CCX13199.1"/>
    <property type="molecule type" value="Genomic_DNA"/>
</dbReference>
<dbReference type="Gene3D" id="3.40.50.300">
    <property type="entry name" value="P-loop containing nucleotide triphosphate hydrolases"/>
    <property type="match status" value="1"/>
</dbReference>
<dbReference type="GO" id="GO:0005783">
    <property type="term" value="C:endoplasmic reticulum"/>
    <property type="evidence" value="ECO:0007669"/>
    <property type="project" value="UniProtKB-SubCell"/>
</dbReference>
<reference evidence="9 10" key="1">
    <citation type="journal article" date="2013" name="PLoS Genet.">
        <title>The genome and development-dependent transcriptomes of Pyronema confluens: a window into fungal evolution.</title>
        <authorList>
            <person name="Traeger S."/>
            <person name="Altegoer F."/>
            <person name="Freitag M."/>
            <person name="Gabaldon T."/>
            <person name="Kempken F."/>
            <person name="Kumar A."/>
            <person name="Marcet-Houben M."/>
            <person name="Poggeler S."/>
            <person name="Stajich J.E."/>
            <person name="Nowrousian M."/>
        </authorList>
    </citation>
    <scope>NUCLEOTIDE SEQUENCE [LARGE SCALE GENOMIC DNA]</scope>
    <source>
        <strain evidence="10">CBS 100304</strain>
        <tissue evidence="9">Vegetative mycelium</tissue>
    </source>
</reference>
<keyword evidence="10" id="KW-1185">Reference proteome</keyword>
<evidence type="ECO:0000256" key="7">
    <source>
        <dbReference type="ARBA" id="ARBA00023136"/>
    </source>
</evidence>
<proteinExistence type="predicted"/>
<dbReference type="GO" id="GO:0016020">
    <property type="term" value="C:membrane"/>
    <property type="evidence" value="ECO:0007669"/>
    <property type="project" value="UniProtKB-SubCell"/>
</dbReference>
<accession>U4L712</accession>
<feature type="domain" description="Nephrocystin 3-like N-terminal" evidence="8">
    <location>
        <begin position="321"/>
        <end position="414"/>
    </location>
</feature>
<organism evidence="9 10">
    <name type="scientific">Pyronema omphalodes (strain CBS 100304)</name>
    <name type="common">Pyronema confluens</name>
    <dbReference type="NCBI Taxonomy" id="1076935"/>
    <lineage>
        <taxon>Eukaryota</taxon>
        <taxon>Fungi</taxon>
        <taxon>Dikarya</taxon>
        <taxon>Ascomycota</taxon>
        <taxon>Pezizomycotina</taxon>
        <taxon>Pezizomycetes</taxon>
        <taxon>Pezizales</taxon>
        <taxon>Pyronemataceae</taxon>
        <taxon>Pyronema</taxon>
    </lineage>
</organism>
<dbReference type="Proteomes" id="UP000018144">
    <property type="component" value="Unassembled WGS sequence"/>
</dbReference>